<keyword evidence="2" id="KW-1185">Reference proteome</keyword>
<dbReference type="EMBL" id="ML208664">
    <property type="protein sequence ID" value="TFK61397.1"/>
    <property type="molecule type" value="Genomic_DNA"/>
</dbReference>
<name>A0ACD3A6S5_9AGAR</name>
<dbReference type="Proteomes" id="UP000308600">
    <property type="component" value="Unassembled WGS sequence"/>
</dbReference>
<reference evidence="1 2" key="1">
    <citation type="journal article" date="2019" name="Nat. Ecol. Evol.">
        <title>Megaphylogeny resolves global patterns of mushroom evolution.</title>
        <authorList>
            <person name="Varga T."/>
            <person name="Krizsan K."/>
            <person name="Foldi C."/>
            <person name="Dima B."/>
            <person name="Sanchez-Garcia M."/>
            <person name="Sanchez-Ramirez S."/>
            <person name="Szollosi G.J."/>
            <person name="Szarkandi J.G."/>
            <person name="Papp V."/>
            <person name="Albert L."/>
            <person name="Andreopoulos W."/>
            <person name="Angelini C."/>
            <person name="Antonin V."/>
            <person name="Barry K.W."/>
            <person name="Bougher N.L."/>
            <person name="Buchanan P."/>
            <person name="Buyck B."/>
            <person name="Bense V."/>
            <person name="Catcheside P."/>
            <person name="Chovatia M."/>
            <person name="Cooper J."/>
            <person name="Damon W."/>
            <person name="Desjardin D."/>
            <person name="Finy P."/>
            <person name="Geml J."/>
            <person name="Haridas S."/>
            <person name="Hughes K."/>
            <person name="Justo A."/>
            <person name="Karasinski D."/>
            <person name="Kautmanova I."/>
            <person name="Kiss B."/>
            <person name="Kocsube S."/>
            <person name="Kotiranta H."/>
            <person name="LaButti K.M."/>
            <person name="Lechner B.E."/>
            <person name="Liimatainen K."/>
            <person name="Lipzen A."/>
            <person name="Lukacs Z."/>
            <person name="Mihaltcheva S."/>
            <person name="Morgado L.N."/>
            <person name="Niskanen T."/>
            <person name="Noordeloos M.E."/>
            <person name="Ohm R.A."/>
            <person name="Ortiz-Santana B."/>
            <person name="Ovrebo C."/>
            <person name="Racz N."/>
            <person name="Riley R."/>
            <person name="Savchenko A."/>
            <person name="Shiryaev A."/>
            <person name="Soop K."/>
            <person name="Spirin V."/>
            <person name="Szebenyi C."/>
            <person name="Tomsovsky M."/>
            <person name="Tulloss R.E."/>
            <person name="Uehling J."/>
            <person name="Grigoriev I.V."/>
            <person name="Vagvolgyi C."/>
            <person name="Papp T."/>
            <person name="Martin F.M."/>
            <person name="Miettinen O."/>
            <person name="Hibbett D.S."/>
            <person name="Nagy L.G."/>
        </authorList>
    </citation>
    <scope>NUCLEOTIDE SEQUENCE [LARGE SCALE GENOMIC DNA]</scope>
    <source>
        <strain evidence="1 2">NL-1719</strain>
    </source>
</reference>
<accession>A0ACD3A6S5</accession>
<evidence type="ECO:0000313" key="1">
    <source>
        <dbReference type="EMBL" id="TFK61397.1"/>
    </source>
</evidence>
<protein>
    <submittedName>
        <fullName evidence="1">Uncharacterized protein</fullName>
    </submittedName>
</protein>
<proteinExistence type="predicted"/>
<evidence type="ECO:0000313" key="2">
    <source>
        <dbReference type="Proteomes" id="UP000308600"/>
    </source>
</evidence>
<organism evidence="1 2">
    <name type="scientific">Pluteus cervinus</name>
    <dbReference type="NCBI Taxonomy" id="181527"/>
    <lineage>
        <taxon>Eukaryota</taxon>
        <taxon>Fungi</taxon>
        <taxon>Dikarya</taxon>
        <taxon>Basidiomycota</taxon>
        <taxon>Agaricomycotina</taxon>
        <taxon>Agaricomycetes</taxon>
        <taxon>Agaricomycetidae</taxon>
        <taxon>Agaricales</taxon>
        <taxon>Pluteineae</taxon>
        <taxon>Pluteaceae</taxon>
        <taxon>Pluteus</taxon>
    </lineage>
</organism>
<sequence length="200" mass="22295">MEIMRRSGPNTFPEPPAPWWNVIRPYPGSSGLSRFRESAPVLSATNATPIALNVYQARCEIKADSINTPVRIFSSFSGPDCILSIPSMGGWKDRTPVLQYIINAEPIENTKHHTIDEPFTIGLEAIAYHSAIGPPRKLLFVGDSSRIKSFEWNKPETDGNYHKEAKVIHMLDSDELEGPMIVIGACRTGQDRGMEPQRPH</sequence>
<gene>
    <name evidence="1" type="ORF">BDN72DRAFT_965202</name>
</gene>